<reference evidence="1" key="1">
    <citation type="submission" date="2021-02" db="EMBL/GenBank/DDBJ databases">
        <authorList>
            <person name="Dougan E. K."/>
            <person name="Rhodes N."/>
            <person name="Thang M."/>
            <person name="Chan C."/>
        </authorList>
    </citation>
    <scope>NUCLEOTIDE SEQUENCE</scope>
</reference>
<sequence length="116" mass="13297">DLSTTLPSSRTIPCSLANEEDISDSNCQDEDLESLQLLRGLCQRGEVGEAIQLFEKLEKQANQDGNRKLLSRLHHDTSLESLREVCKRRSGFIQRLVEPAWKEHSEWTYLNLSDPE</sequence>
<feature type="non-terminal residue" evidence="1">
    <location>
        <position position="116"/>
    </location>
</feature>
<evidence type="ECO:0000313" key="2">
    <source>
        <dbReference type="Proteomes" id="UP000604046"/>
    </source>
</evidence>
<feature type="non-terminal residue" evidence="1">
    <location>
        <position position="1"/>
    </location>
</feature>
<proteinExistence type="predicted"/>
<dbReference type="AlphaFoldDB" id="A0A812URR4"/>
<name>A0A812URR4_9DINO</name>
<gene>
    <name evidence="1" type="ORF">SNAT2548_LOCUS33709</name>
</gene>
<comment type="caution">
    <text evidence="1">The sequence shown here is derived from an EMBL/GenBank/DDBJ whole genome shotgun (WGS) entry which is preliminary data.</text>
</comment>
<evidence type="ECO:0000313" key="1">
    <source>
        <dbReference type="EMBL" id="CAE7592175.1"/>
    </source>
</evidence>
<dbReference type="EMBL" id="CAJNDS010002774">
    <property type="protein sequence ID" value="CAE7592175.1"/>
    <property type="molecule type" value="Genomic_DNA"/>
</dbReference>
<organism evidence="1 2">
    <name type="scientific">Symbiodinium natans</name>
    <dbReference type="NCBI Taxonomy" id="878477"/>
    <lineage>
        <taxon>Eukaryota</taxon>
        <taxon>Sar</taxon>
        <taxon>Alveolata</taxon>
        <taxon>Dinophyceae</taxon>
        <taxon>Suessiales</taxon>
        <taxon>Symbiodiniaceae</taxon>
        <taxon>Symbiodinium</taxon>
    </lineage>
</organism>
<accession>A0A812URR4</accession>
<dbReference type="Proteomes" id="UP000604046">
    <property type="component" value="Unassembled WGS sequence"/>
</dbReference>
<keyword evidence="2" id="KW-1185">Reference proteome</keyword>
<protein>
    <submittedName>
        <fullName evidence="1">Uncharacterized protein</fullName>
    </submittedName>
</protein>